<reference evidence="2 3" key="1">
    <citation type="submission" date="2020-05" db="EMBL/GenBank/DDBJ databases">
        <title>Ramlibacter rhizophilus sp. nov., isolated from rhizosphere soil of national flower Mugunghwa from South Korea.</title>
        <authorList>
            <person name="Zheng-Fei Y."/>
            <person name="Huan T."/>
        </authorList>
    </citation>
    <scope>NUCLEOTIDE SEQUENCE [LARGE SCALE GENOMIC DNA]</scope>
    <source>
        <strain evidence="2 3">H242</strain>
    </source>
</reference>
<feature type="compositionally biased region" description="Basic residues" evidence="1">
    <location>
        <begin position="7"/>
        <end position="17"/>
    </location>
</feature>
<name>A0ABX6P7B6_9BURK</name>
<sequence>MGEANRRPPRPPLRRGRQAPARIYVYDGAGSLVGQSPALLGATRGDHTVPGVGLRAQTGEVGDDERTTPAGRFDSVPGYNLGGEHVVWADYASAFAIHRVRPGRSQGLRNSRLGTVSPDDNRVSYGCVVVPPQFYERVVQKVLGGVRSVTYVLPETRTAGEFIAALEQQ</sequence>
<accession>A0ABX6P7B6</accession>
<evidence type="ECO:0000256" key="1">
    <source>
        <dbReference type="SAM" id="MobiDB-lite"/>
    </source>
</evidence>
<evidence type="ECO:0000313" key="2">
    <source>
        <dbReference type="EMBL" id="QJW85011.1"/>
    </source>
</evidence>
<proteinExistence type="predicted"/>
<gene>
    <name evidence="2" type="ORF">HK414_20015</name>
</gene>
<keyword evidence="3" id="KW-1185">Reference proteome</keyword>
<organism evidence="2 3">
    <name type="scientific">Ramlibacter terrae</name>
    <dbReference type="NCBI Taxonomy" id="2732511"/>
    <lineage>
        <taxon>Bacteria</taxon>
        <taxon>Pseudomonadati</taxon>
        <taxon>Pseudomonadota</taxon>
        <taxon>Betaproteobacteria</taxon>
        <taxon>Burkholderiales</taxon>
        <taxon>Comamonadaceae</taxon>
        <taxon>Ramlibacter</taxon>
    </lineage>
</organism>
<feature type="region of interest" description="Disordered" evidence="1">
    <location>
        <begin position="1"/>
        <end position="20"/>
    </location>
</feature>
<dbReference type="Proteomes" id="UP000500826">
    <property type="component" value="Chromosome"/>
</dbReference>
<dbReference type="EMBL" id="CP053418">
    <property type="protein sequence ID" value="QJW85011.1"/>
    <property type="molecule type" value="Genomic_DNA"/>
</dbReference>
<feature type="region of interest" description="Disordered" evidence="1">
    <location>
        <begin position="50"/>
        <end position="75"/>
    </location>
</feature>
<evidence type="ECO:0000313" key="3">
    <source>
        <dbReference type="Proteomes" id="UP000500826"/>
    </source>
</evidence>
<protein>
    <submittedName>
        <fullName evidence="2">L,D-transpeptidase</fullName>
    </submittedName>
</protein>